<evidence type="ECO:0000259" key="3">
    <source>
        <dbReference type="PROSITE" id="PS50206"/>
    </source>
</evidence>
<evidence type="ECO:0000256" key="2">
    <source>
        <dbReference type="ARBA" id="ARBA00022737"/>
    </source>
</evidence>
<reference evidence="4" key="2">
    <citation type="submission" date="2021-04" db="EMBL/GenBank/DDBJ databases">
        <authorList>
            <person name="Karlyshev A.V."/>
        </authorList>
    </citation>
    <scope>NUCLEOTIDE SEQUENCE</scope>
    <source>
        <strain evidence="4">LMG 29479</strain>
    </source>
</reference>
<dbReference type="CDD" id="cd01448">
    <property type="entry name" value="TST_Repeat_1"/>
    <property type="match status" value="1"/>
</dbReference>
<gene>
    <name evidence="5" type="ORF">KB893_017400</name>
    <name evidence="4" type="ORF">KB893_16975</name>
</gene>
<keyword evidence="2" id="KW-0677">Repeat</keyword>
<evidence type="ECO:0000313" key="6">
    <source>
        <dbReference type="Proteomes" id="UP000675747"/>
    </source>
</evidence>
<feature type="domain" description="Rhodanese" evidence="3">
    <location>
        <begin position="169"/>
        <end position="282"/>
    </location>
</feature>
<comment type="caution">
    <text evidence="4">The sequence shown here is derived from an EMBL/GenBank/DDBJ whole genome shotgun (WGS) entry which is preliminary data.</text>
</comment>
<sequence>MANDVMIDAETLAGRLGAAGLVVLDCRFDLADSGAGERLWREARIPGARHAHLERDLSGAHAPGAGRHPLPEPRDLAARLAAWGIDAGSEVVVYDAADGAMAAARAWWLLRWLGRRGVRVLDGGFRRWLALGLPVERGEPAPVAAAAAPAPHADVAMRVDAQELLARLGEPPGWLLDARAAPRFAGRAEPIDPVAGHVPGAVNRPYTDNLDADGRMKQPAQLAREFAALLAGRAPEEVVAMCGSGVTACHTLLAMAHAGLDGARLYPGSWSGWIEDPRRPVVRAD</sequence>
<dbReference type="GO" id="GO:0004792">
    <property type="term" value="F:thiosulfate-cyanide sulfurtransferase activity"/>
    <property type="evidence" value="ECO:0007669"/>
    <property type="project" value="TreeGrafter"/>
</dbReference>
<name>A0A8J7VYL9_9GAMM</name>
<dbReference type="PANTHER" id="PTHR11364">
    <property type="entry name" value="THIOSULFATE SULFERTANSFERASE"/>
    <property type="match status" value="1"/>
</dbReference>
<evidence type="ECO:0000313" key="4">
    <source>
        <dbReference type="EMBL" id="MBR0564179.1"/>
    </source>
</evidence>
<keyword evidence="6" id="KW-1185">Reference proteome</keyword>
<dbReference type="InterPro" id="IPR045078">
    <property type="entry name" value="TST/MPST-like"/>
</dbReference>
<dbReference type="AlphaFoldDB" id="A0A8J7VYL9"/>
<dbReference type="SMART" id="SM00450">
    <property type="entry name" value="RHOD"/>
    <property type="match status" value="2"/>
</dbReference>
<evidence type="ECO:0000313" key="5">
    <source>
        <dbReference type="EMBL" id="MBS7458911.1"/>
    </source>
</evidence>
<organism evidence="4">
    <name type="scientific">Coralloluteibacterium stylophorae</name>
    <dbReference type="NCBI Taxonomy" id="1776034"/>
    <lineage>
        <taxon>Bacteria</taxon>
        <taxon>Pseudomonadati</taxon>
        <taxon>Pseudomonadota</taxon>
        <taxon>Gammaproteobacteria</taxon>
        <taxon>Lysobacterales</taxon>
        <taxon>Lysobacteraceae</taxon>
        <taxon>Coralloluteibacterium</taxon>
    </lineage>
</organism>
<feature type="domain" description="Rhodanese" evidence="3">
    <location>
        <begin position="17"/>
        <end position="137"/>
    </location>
</feature>
<dbReference type="Pfam" id="PF00581">
    <property type="entry name" value="Rhodanese"/>
    <property type="match status" value="2"/>
</dbReference>
<dbReference type="InterPro" id="IPR001763">
    <property type="entry name" value="Rhodanese-like_dom"/>
</dbReference>
<dbReference type="Proteomes" id="UP000675747">
    <property type="component" value="Unassembled WGS sequence"/>
</dbReference>
<evidence type="ECO:0000256" key="1">
    <source>
        <dbReference type="ARBA" id="ARBA00022679"/>
    </source>
</evidence>
<protein>
    <submittedName>
        <fullName evidence="4">Sulfurtransferase</fullName>
    </submittedName>
</protein>
<keyword evidence="1" id="KW-0808">Transferase</keyword>
<accession>A0A8J7VYL9</accession>
<dbReference type="PROSITE" id="PS50206">
    <property type="entry name" value="RHODANESE_3"/>
    <property type="match status" value="2"/>
</dbReference>
<dbReference type="InterPro" id="IPR036873">
    <property type="entry name" value="Rhodanese-like_dom_sf"/>
</dbReference>
<dbReference type="RefSeq" id="WP_211928037.1">
    <property type="nucleotide sequence ID" value="NZ_JAGQFT020000016.1"/>
</dbReference>
<dbReference type="CDD" id="cd01449">
    <property type="entry name" value="TST_Repeat_2"/>
    <property type="match status" value="1"/>
</dbReference>
<dbReference type="Gene3D" id="3.40.250.10">
    <property type="entry name" value="Rhodanese-like domain"/>
    <property type="match status" value="2"/>
</dbReference>
<proteinExistence type="predicted"/>
<dbReference type="EMBL" id="JAGQFT010000256">
    <property type="protein sequence ID" value="MBR0564179.1"/>
    <property type="molecule type" value="Genomic_DNA"/>
</dbReference>
<dbReference type="PANTHER" id="PTHR11364:SF27">
    <property type="entry name" value="SULFURTRANSFERASE"/>
    <property type="match status" value="1"/>
</dbReference>
<dbReference type="EMBL" id="JAGQFT020000016">
    <property type="protein sequence ID" value="MBS7458911.1"/>
    <property type="molecule type" value="Genomic_DNA"/>
</dbReference>
<reference evidence="5 6" key="1">
    <citation type="journal article" date="2021" name="Microbiol. Resour. Announc.">
        <title>Draft Genome Sequence of Coralloluteibacterium stylophorae LMG 29479T.</title>
        <authorList>
            <person name="Karlyshev A.V."/>
            <person name="Kudryashova E.B."/>
            <person name="Ariskina E.V."/>
            <person name="Conroy A.P."/>
            <person name="Abidueva E.Y."/>
        </authorList>
    </citation>
    <scope>NUCLEOTIDE SEQUENCE [LARGE SCALE GENOMIC DNA]</scope>
    <source>
        <strain evidence="5 6">LMG 29479</strain>
    </source>
</reference>
<dbReference type="SUPFAM" id="SSF52821">
    <property type="entry name" value="Rhodanese/Cell cycle control phosphatase"/>
    <property type="match status" value="2"/>
</dbReference>